<protein>
    <recommendedName>
        <fullName evidence="9">Membrane protein involved in the export of O-antigen and teichoic acid</fullName>
    </recommendedName>
</protein>
<feature type="transmembrane region" description="Helical" evidence="6">
    <location>
        <begin position="419"/>
        <end position="436"/>
    </location>
</feature>
<name>A0A4U8WM02_9FLAO</name>
<keyword evidence="4 6" id="KW-1133">Transmembrane helix</keyword>
<dbReference type="InterPro" id="IPR048122">
    <property type="entry name" value="WZX-like"/>
</dbReference>
<accession>A0A4U8WM02</accession>
<evidence type="ECO:0000313" key="8">
    <source>
        <dbReference type="Proteomes" id="UP000290013"/>
    </source>
</evidence>
<feature type="transmembrane region" description="Helical" evidence="6">
    <location>
        <begin position="283"/>
        <end position="304"/>
    </location>
</feature>
<dbReference type="AlphaFoldDB" id="A0A4U8WM02"/>
<proteinExistence type="predicted"/>
<gene>
    <name evidence="7" type="ORF">NCTC12078_01314</name>
</gene>
<dbReference type="InterPro" id="IPR050833">
    <property type="entry name" value="Poly_Biosynth_Transport"/>
</dbReference>
<feature type="transmembrane region" description="Helical" evidence="6">
    <location>
        <begin position="394"/>
        <end position="412"/>
    </location>
</feature>
<feature type="transmembrane region" description="Helical" evidence="6">
    <location>
        <begin position="141"/>
        <end position="161"/>
    </location>
</feature>
<dbReference type="RefSeq" id="WP_130913963.1">
    <property type="nucleotide sequence ID" value="NZ_LR215974.1"/>
</dbReference>
<dbReference type="PANTHER" id="PTHR30250:SF26">
    <property type="entry name" value="PSMA PROTEIN"/>
    <property type="match status" value="1"/>
</dbReference>
<evidence type="ECO:0008006" key="9">
    <source>
        <dbReference type="Google" id="ProtNLM"/>
    </source>
</evidence>
<keyword evidence="3 6" id="KW-0812">Transmembrane</keyword>
<dbReference type="NCBIfam" id="NF041503">
    <property type="entry name" value="WZX_like"/>
    <property type="match status" value="1"/>
</dbReference>
<feature type="transmembrane region" description="Helical" evidence="6">
    <location>
        <begin position="324"/>
        <end position="345"/>
    </location>
</feature>
<feature type="transmembrane region" description="Helical" evidence="6">
    <location>
        <begin position="111"/>
        <end position="129"/>
    </location>
</feature>
<keyword evidence="5 6" id="KW-0472">Membrane</keyword>
<keyword evidence="2" id="KW-1003">Cell membrane</keyword>
<dbReference type="PANTHER" id="PTHR30250">
    <property type="entry name" value="PST FAMILY PREDICTED COLANIC ACID TRANSPORTER"/>
    <property type="match status" value="1"/>
</dbReference>
<evidence type="ECO:0000256" key="6">
    <source>
        <dbReference type="SAM" id="Phobius"/>
    </source>
</evidence>
<feature type="transmembrane region" description="Helical" evidence="6">
    <location>
        <begin position="255"/>
        <end position="276"/>
    </location>
</feature>
<comment type="subcellular location">
    <subcellularLocation>
        <location evidence="1">Cell membrane</location>
        <topology evidence="1">Multi-pass membrane protein</topology>
    </subcellularLocation>
</comment>
<evidence type="ECO:0000313" key="7">
    <source>
        <dbReference type="EMBL" id="VFB03309.1"/>
    </source>
</evidence>
<evidence type="ECO:0000256" key="5">
    <source>
        <dbReference type="ARBA" id="ARBA00023136"/>
    </source>
</evidence>
<feature type="transmembrane region" description="Helical" evidence="6">
    <location>
        <begin position="12"/>
        <end position="32"/>
    </location>
</feature>
<dbReference type="KEGG" id="ctai:NCTC12078_01314"/>
<evidence type="ECO:0000256" key="1">
    <source>
        <dbReference type="ARBA" id="ARBA00004651"/>
    </source>
</evidence>
<evidence type="ECO:0000256" key="4">
    <source>
        <dbReference type="ARBA" id="ARBA00022989"/>
    </source>
</evidence>
<feature type="transmembrane region" description="Helical" evidence="6">
    <location>
        <begin position="182"/>
        <end position="207"/>
    </location>
</feature>
<organism evidence="7 8">
    <name type="scientific">Chryseobacterium taihuense</name>
    <dbReference type="NCBI Taxonomy" id="1141221"/>
    <lineage>
        <taxon>Bacteria</taxon>
        <taxon>Pseudomonadati</taxon>
        <taxon>Bacteroidota</taxon>
        <taxon>Flavobacteriia</taxon>
        <taxon>Flavobacteriales</taxon>
        <taxon>Weeksellaceae</taxon>
        <taxon>Chryseobacterium group</taxon>
        <taxon>Chryseobacterium</taxon>
    </lineage>
</organism>
<dbReference type="Proteomes" id="UP000290013">
    <property type="component" value="Chromosome"/>
</dbReference>
<dbReference type="EMBL" id="LR215974">
    <property type="protein sequence ID" value="VFB03309.1"/>
    <property type="molecule type" value="Genomic_DNA"/>
</dbReference>
<evidence type="ECO:0000256" key="2">
    <source>
        <dbReference type="ARBA" id="ARBA00022475"/>
    </source>
</evidence>
<reference evidence="7 8" key="1">
    <citation type="submission" date="2019-02" db="EMBL/GenBank/DDBJ databases">
        <authorList>
            <consortium name="Pathogen Informatics"/>
        </authorList>
    </citation>
    <scope>NUCLEOTIDE SEQUENCE [LARGE SCALE GENOMIC DNA]</scope>
    <source>
        <strain evidence="7 8">3012STDY6944375</strain>
    </source>
</reference>
<sequence>MELKIGKKDLIWGYFAQFFSIASGILILPIILKLLSPEEVGLNYIMLTIGTFVTLFDFGFAPQFGRNITYIFSGSQNLLKEGIMQNTERLDVNYKLLFVMIQSAKFLYKRLSFIILVLLLTLGTLYIYKITNGFTSVKNSLFIWVIYCVSIYFNMYYAYYSSLLNGKGLVTEYRKSLVYSKFFYTVIALILLFCKVGLLSVVIANLITPFIVKYFSHKFFFTKELNDKLKGYESSKEEKLELIKIIWHNAKKLGLVYLGSFAITKIGMFISGLFLSLENIASYGLMIQLVSLIAIVSTTISTLYQPRIASLRILNSTKELLNDFSYTVVVFKFLFILGSIVFILLGNYMLQSIGSSTVLPSGTILTIYCIVVFLETNHSLFSSFLVTNNEIPFVKATLIAGVLISILTYLFLKFTDLGLLSLVLVPLFVQLAYNNWKWPFVVCDFFQISYLKFNSIGFANMKNNINKVLRKNEN</sequence>
<dbReference type="GO" id="GO:0005886">
    <property type="term" value="C:plasma membrane"/>
    <property type="evidence" value="ECO:0007669"/>
    <property type="project" value="UniProtKB-SubCell"/>
</dbReference>
<feature type="transmembrane region" description="Helical" evidence="6">
    <location>
        <begin position="44"/>
        <end position="61"/>
    </location>
</feature>
<evidence type="ECO:0000256" key="3">
    <source>
        <dbReference type="ARBA" id="ARBA00022692"/>
    </source>
</evidence>